<dbReference type="GO" id="GO:0008237">
    <property type="term" value="F:metallopeptidase activity"/>
    <property type="evidence" value="ECO:0007669"/>
    <property type="project" value="UniProtKB-KW"/>
</dbReference>
<dbReference type="GO" id="GO:0006508">
    <property type="term" value="P:proteolysis"/>
    <property type="evidence" value="ECO:0007669"/>
    <property type="project" value="UniProtKB-KW"/>
</dbReference>
<keyword evidence="3" id="KW-0479">Metal-binding</keyword>
<evidence type="ECO:0000256" key="5">
    <source>
        <dbReference type="ARBA" id="ARBA00022833"/>
    </source>
</evidence>
<evidence type="ECO:0000256" key="2">
    <source>
        <dbReference type="ARBA" id="ARBA00022670"/>
    </source>
</evidence>
<keyword evidence="2" id="KW-0645">Protease</keyword>
<dbReference type="Pfam" id="PF07998">
    <property type="entry name" value="Peptidase_M54"/>
    <property type="match status" value="1"/>
</dbReference>
<dbReference type="RefSeq" id="WP_091496065.1">
    <property type="nucleotide sequence ID" value="NZ_FOMH01000010.1"/>
</dbReference>
<keyword evidence="8" id="KW-1185">Reference proteome</keyword>
<dbReference type="InterPro" id="IPR012962">
    <property type="entry name" value="Pept_M54_archaemetzincn"/>
</dbReference>
<dbReference type="GO" id="GO:0046872">
    <property type="term" value="F:metal ion binding"/>
    <property type="evidence" value="ECO:0007669"/>
    <property type="project" value="UniProtKB-KW"/>
</dbReference>
<keyword evidence="6" id="KW-0482">Metalloprotease</keyword>
<keyword evidence="5" id="KW-0862">Zinc</keyword>
<dbReference type="STRING" id="739143.SAMN05216297_110121"/>
<dbReference type="PANTHER" id="PTHR15910:SF1">
    <property type="entry name" value="ARCHAEMETZINCIN-2"/>
    <property type="match status" value="1"/>
</dbReference>
<dbReference type="CDD" id="cd11375">
    <property type="entry name" value="Peptidase_M54"/>
    <property type="match status" value="1"/>
</dbReference>
<organism evidence="7 8">
    <name type="scientific">Flavobacterium phragmitis</name>
    <dbReference type="NCBI Taxonomy" id="739143"/>
    <lineage>
        <taxon>Bacteria</taxon>
        <taxon>Pseudomonadati</taxon>
        <taxon>Bacteroidota</taxon>
        <taxon>Flavobacteriia</taxon>
        <taxon>Flavobacteriales</taxon>
        <taxon>Flavobacteriaceae</taxon>
        <taxon>Flavobacterium</taxon>
    </lineage>
</organism>
<evidence type="ECO:0000256" key="1">
    <source>
        <dbReference type="ARBA" id="ARBA00001947"/>
    </source>
</evidence>
<evidence type="ECO:0000256" key="3">
    <source>
        <dbReference type="ARBA" id="ARBA00022723"/>
    </source>
</evidence>
<comment type="cofactor">
    <cofactor evidence="1">
        <name>Zn(2+)</name>
        <dbReference type="ChEBI" id="CHEBI:29105"/>
    </cofactor>
</comment>
<sequence>MKKVLLLLVVIFLSCQSEKKEKPNSNAQSISKLILPPEPYFVDIKVNDVKLGKPAYGDWLFSRKEKGQSFEQFVRTKHVVPTKEESIIYLKPIGRFDSSQLKQIELVRQYLQIFFQLEAKVLETVSNDIIPNKAKRIGDVGQEQLLAGYILTDILKEEKPAKRIALMAITEKDLYPKPEWNYVFGLASYSDKVAVSSMYRMQKEADFKLGLERLLKICSHEIGHMFGLSHCIEANCVMNGTNSMVETDKHTLRLCSLCQRKLNSGIKYDNLKRLKELEKYFKENNLTDGLALMEKDLEKIKNK</sequence>
<dbReference type="SUPFAM" id="SSF55486">
    <property type="entry name" value="Metalloproteases ('zincins'), catalytic domain"/>
    <property type="match status" value="1"/>
</dbReference>
<evidence type="ECO:0000256" key="4">
    <source>
        <dbReference type="ARBA" id="ARBA00022801"/>
    </source>
</evidence>
<name>A0A1I1U0I3_9FLAO</name>
<evidence type="ECO:0000313" key="8">
    <source>
        <dbReference type="Proteomes" id="UP000199672"/>
    </source>
</evidence>
<reference evidence="8" key="1">
    <citation type="submission" date="2016-10" db="EMBL/GenBank/DDBJ databases">
        <authorList>
            <person name="Varghese N."/>
            <person name="Submissions S."/>
        </authorList>
    </citation>
    <scope>NUCLEOTIDE SEQUENCE [LARGE SCALE GENOMIC DNA]</scope>
    <source>
        <strain evidence="8">CGMCC 1.10370</strain>
    </source>
</reference>
<dbReference type="Proteomes" id="UP000199672">
    <property type="component" value="Unassembled WGS sequence"/>
</dbReference>
<dbReference type="AlphaFoldDB" id="A0A1I1U0I3"/>
<dbReference type="Gene3D" id="3.40.390.10">
    <property type="entry name" value="Collagenase (Catalytic Domain)"/>
    <property type="match status" value="1"/>
</dbReference>
<protein>
    <submittedName>
        <fullName evidence="7">Archaemetzincin</fullName>
    </submittedName>
</protein>
<accession>A0A1I1U0I3</accession>
<evidence type="ECO:0000256" key="6">
    <source>
        <dbReference type="ARBA" id="ARBA00023049"/>
    </source>
</evidence>
<dbReference type="InterPro" id="IPR024079">
    <property type="entry name" value="MetalloPept_cat_dom_sf"/>
</dbReference>
<keyword evidence="4" id="KW-0378">Hydrolase</keyword>
<proteinExistence type="predicted"/>
<evidence type="ECO:0000313" key="7">
    <source>
        <dbReference type="EMBL" id="SFD64327.1"/>
    </source>
</evidence>
<dbReference type="PANTHER" id="PTHR15910">
    <property type="entry name" value="ARCHAEMETZINCIN"/>
    <property type="match status" value="1"/>
</dbReference>
<gene>
    <name evidence="7" type="ORF">SAMN05216297_110121</name>
</gene>
<dbReference type="PROSITE" id="PS51257">
    <property type="entry name" value="PROKAR_LIPOPROTEIN"/>
    <property type="match status" value="1"/>
</dbReference>
<dbReference type="OrthoDB" id="9784246at2"/>
<dbReference type="EMBL" id="FOMH01000010">
    <property type="protein sequence ID" value="SFD64327.1"/>
    <property type="molecule type" value="Genomic_DNA"/>
</dbReference>